<evidence type="ECO:0000256" key="2">
    <source>
        <dbReference type="SAM" id="SignalP"/>
    </source>
</evidence>
<organism evidence="3 4">
    <name type="scientific">Jaculus jaculus</name>
    <name type="common">Lesser Egyptian jerboa</name>
    <dbReference type="NCBI Taxonomy" id="51337"/>
    <lineage>
        <taxon>Eukaryota</taxon>
        <taxon>Metazoa</taxon>
        <taxon>Chordata</taxon>
        <taxon>Craniata</taxon>
        <taxon>Vertebrata</taxon>
        <taxon>Euteleostomi</taxon>
        <taxon>Mammalia</taxon>
        <taxon>Eutheria</taxon>
        <taxon>Euarchontoglires</taxon>
        <taxon>Glires</taxon>
        <taxon>Rodentia</taxon>
        <taxon>Myomorpha</taxon>
        <taxon>Dipodoidea</taxon>
        <taxon>Dipodidae</taxon>
        <taxon>Dipodinae</taxon>
        <taxon>Jaculus</taxon>
    </lineage>
</organism>
<evidence type="ECO:0000313" key="3">
    <source>
        <dbReference type="Ensembl" id="ENSJJAP00000017891.1"/>
    </source>
</evidence>
<feature type="chain" id="PRO_5034072029" evidence="2">
    <location>
        <begin position="20"/>
        <end position="73"/>
    </location>
</feature>
<feature type="signal peptide" evidence="2">
    <location>
        <begin position="1"/>
        <end position="19"/>
    </location>
</feature>
<sequence>MALWVFFFVILTLSSGSHCSRPPSPPLREKSQEQGARVRLGRQVDDIGTDQKQMALESILQKFPRMKPSLEAW</sequence>
<feature type="region of interest" description="Disordered" evidence="1">
    <location>
        <begin position="16"/>
        <end position="36"/>
    </location>
</feature>
<keyword evidence="2" id="KW-0732">Signal</keyword>
<name>A0A8C5L0N6_JACJA</name>
<evidence type="ECO:0000313" key="4">
    <source>
        <dbReference type="Proteomes" id="UP000694385"/>
    </source>
</evidence>
<dbReference type="Ensembl" id="ENSJJAT00000024418.1">
    <property type="protein sequence ID" value="ENSJJAP00000017891.1"/>
    <property type="gene ID" value="ENSJJAG00000019317.1"/>
</dbReference>
<gene>
    <name evidence="3" type="primary">Ghrh</name>
</gene>
<evidence type="ECO:0000256" key="1">
    <source>
        <dbReference type="SAM" id="MobiDB-lite"/>
    </source>
</evidence>
<dbReference type="Proteomes" id="UP000694385">
    <property type="component" value="Unassembled WGS sequence"/>
</dbReference>
<reference evidence="3" key="1">
    <citation type="submission" date="2025-08" db="UniProtKB">
        <authorList>
            <consortium name="Ensembl"/>
        </authorList>
    </citation>
    <scope>IDENTIFICATION</scope>
</reference>
<reference evidence="3" key="2">
    <citation type="submission" date="2025-09" db="UniProtKB">
        <authorList>
            <consortium name="Ensembl"/>
        </authorList>
    </citation>
    <scope>IDENTIFICATION</scope>
</reference>
<dbReference type="AlphaFoldDB" id="A0A8C5L0N6"/>
<protein>
    <submittedName>
        <fullName evidence="3">Uncharacterized protein</fullName>
    </submittedName>
</protein>
<accession>A0A8C5L0N6</accession>
<keyword evidence="4" id="KW-1185">Reference proteome</keyword>
<proteinExistence type="predicted"/>